<dbReference type="InterPro" id="IPR003439">
    <property type="entry name" value="ABC_transporter-like_ATP-bd"/>
</dbReference>
<keyword evidence="6" id="KW-1185">Reference proteome</keyword>
<dbReference type="AlphaFoldDB" id="A0A402A5K2"/>
<dbReference type="PANTHER" id="PTHR42734">
    <property type="entry name" value="METAL TRANSPORT SYSTEM ATP-BINDING PROTEIN TM_0124-RELATED"/>
    <property type="match status" value="1"/>
</dbReference>
<dbReference type="InterPro" id="IPR027417">
    <property type="entry name" value="P-loop_NTPase"/>
</dbReference>
<protein>
    <submittedName>
        <fullName evidence="5">ABC transporter ATP-binding protein</fullName>
    </submittedName>
</protein>
<evidence type="ECO:0000259" key="4">
    <source>
        <dbReference type="PROSITE" id="PS50893"/>
    </source>
</evidence>
<dbReference type="SMART" id="SM00382">
    <property type="entry name" value="AAA"/>
    <property type="match status" value="1"/>
</dbReference>
<evidence type="ECO:0000256" key="2">
    <source>
        <dbReference type="ARBA" id="ARBA00022741"/>
    </source>
</evidence>
<dbReference type="InterPro" id="IPR017871">
    <property type="entry name" value="ABC_transporter-like_CS"/>
</dbReference>
<dbReference type="Proteomes" id="UP000287352">
    <property type="component" value="Unassembled WGS sequence"/>
</dbReference>
<dbReference type="Gene3D" id="3.40.50.300">
    <property type="entry name" value="P-loop containing nucleotide triphosphate hydrolases"/>
    <property type="match status" value="1"/>
</dbReference>
<evidence type="ECO:0000256" key="1">
    <source>
        <dbReference type="ARBA" id="ARBA00022448"/>
    </source>
</evidence>
<organism evidence="5 6">
    <name type="scientific">Tengunoibacter tsumagoiensis</name>
    <dbReference type="NCBI Taxonomy" id="2014871"/>
    <lineage>
        <taxon>Bacteria</taxon>
        <taxon>Bacillati</taxon>
        <taxon>Chloroflexota</taxon>
        <taxon>Ktedonobacteria</taxon>
        <taxon>Ktedonobacterales</taxon>
        <taxon>Dictyobacteraceae</taxon>
        <taxon>Tengunoibacter</taxon>
    </lineage>
</organism>
<proteinExistence type="predicted"/>
<accession>A0A402A5K2</accession>
<gene>
    <name evidence="5" type="ORF">KTT_42770</name>
</gene>
<keyword evidence="3 5" id="KW-0067">ATP-binding</keyword>
<dbReference type="SUPFAM" id="SSF52540">
    <property type="entry name" value="P-loop containing nucleoside triphosphate hydrolases"/>
    <property type="match status" value="1"/>
</dbReference>
<evidence type="ECO:0000313" key="6">
    <source>
        <dbReference type="Proteomes" id="UP000287352"/>
    </source>
</evidence>
<dbReference type="InterPro" id="IPR003593">
    <property type="entry name" value="AAA+_ATPase"/>
</dbReference>
<dbReference type="PROSITE" id="PS00211">
    <property type="entry name" value="ABC_TRANSPORTER_1"/>
    <property type="match status" value="1"/>
</dbReference>
<evidence type="ECO:0000313" key="5">
    <source>
        <dbReference type="EMBL" id="GCE14418.1"/>
    </source>
</evidence>
<keyword evidence="1" id="KW-0813">Transport</keyword>
<dbReference type="InterPro" id="IPR050153">
    <property type="entry name" value="Metal_Ion_Import_ABC"/>
</dbReference>
<name>A0A402A5K2_9CHLR</name>
<dbReference type="EMBL" id="BIFR01000002">
    <property type="protein sequence ID" value="GCE14418.1"/>
    <property type="molecule type" value="Genomic_DNA"/>
</dbReference>
<reference evidence="6" key="1">
    <citation type="submission" date="2018-12" db="EMBL/GenBank/DDBJ databases">
        <title>Tengunoibacter tsumagoiensis gen. nov., sp. nov., Dictyobacter kobayashii sp. nov., D. alpinus sp. nov., and D. joshuensis sp. nov. and description of Dictyobacteraceae fam. nov. within the order Ktedonobacterales isolated from Tengu-no-mugimeshi.</title>
        <authorList>
            <person name="Wang C.M."/>
            <person name="Zheng Y."/>
            <person name="Sakai Y."/>
            <person name="Toyoda A."/>
            <person name="Minakuchi Y."/>
            <person name="Abe K."/>
            <person name="Yokota A."/>
            <person name="Yabe S."/>
        </authorList>
    </citation>
    <scope>NUCLEOTIDE SEQUENCE [LARGE SCALE GENOMIC DNA]</scope>
    <source>
        <strain evidence="6">Uno3</strain>
    </source>
</reference>
<sequence length="264" mass="28516">MKIDAVERVALQPVVALDHVQVRLSGRTILDDVSLTINEGEFVAILGPNGAGKSTLLKLLLGLIKPSAGSITILGQPPRRGNSGIGYAPQHRVLEAELALRARDVVGFGLDGHRWGPGWPSRRRNSLIEQALEEVGALHFANAPVGQLSGGEQQRLLIAQALLTNPRLLLLDEPLANLDLTREKEIVALVDSICRSRQVSALLVSHDVNPLLQSIDRVLYLANGKSTIGTPDEVINSETLTRLYNSPVEVVHALGRMFVVGVEN</sequence>
<evidence type="ECO:0000256" key="3">
    <source>
        <dbReference type="ARBA" id="ARBA00022840"/>
    </source>
</evidence>
<dbReference type="GO" id="GO:0005524">
    <property type="term" value="F:ATP binding"/>
    <property type="evidence" value="ECO:0007669"/>
    <property type="project" value="UniProtKB-KW"/>
</dbReference>
<feature type="domain" description="ABC transporter" evidence="4">
    <location>
        <begin position="15"/>
        <end position="248"/>
    </location>
</feature>
<dbReference type="GO" id="GO:0016887">
    <property type="term" value="F:ATP hydrolysis activity"/>
    <property type="evidence" value="ECO:0007669"/>
    <property type="project" value="InterPro"/>
</dbReference>
<keyword evidence="2" id="KW-0547">Nucleotide-binding</keyword>
<comment type="caution">
    <text evidence="5">The sequence shown here is derived from an EMBL/GenBank/DDBJ whole genome shotgun (WGS) entry which is preliminary data.</text>
</comment>
<dbReference type="PROSITE" id="PS50893">
    <property type="entry name" value="ABC_TRANSPORTER_2"/>
    <property type="match status" value="1"/>
</dbReference>
<dbReference type="Pfam" id="PF00005">
    <property type="entry name" value="ABC_tran"/>
    <property type="match status" value="1"/>
</dbReference>